<reference evidence="2" key="2">
    <citation type="submission" date="2020-10" db="EMBL/GenBank/DDBJ databases">
        <title>Comparative genomics of the Acetobacterium genus.</title>
        <authorList>
            <person name="Marshall C."/>
            <person name="May H."/>
            <person name="Norman S."/>
        </authorList>
    </citation>
    <scope>NUCLEOTIDE SEQUENCE</scope>
    <source>
        <strain evidence="2">DER-2019</strain>
    </source>
</reference>
<reference evidence="2" key="1">
    <citation type="submission" date="2019-10" db="EMBL/GenBank/DDBJ databases">
        <authorList>
            <person name="Ross D.E."/>
            <person name="Gulliver D."/>
        </authorList>
    </citation>
    <scope>NUCLEOTIDE SEQUENCE</scope>
    <source>
        <strain evidence="2">DER-2019</strain>
    </source>
</reference>
<sequence length="352" mass="40665">MTELLNAAVSHKIFGDGTITDLTNGYITVSFDTFEKKFVYPEAFRDFLNLQDSVISIKVNKVIKIKEEQELKEKEERELIEKTEEARKIQERFNAKLHKKTSKVKKKTNDRRNLAFKCNYCNGGESLAQIGYNGVCSDAVIQYNIEKKHLVSCSDEESNCQKYHNEKMTREELDGLMAVDECSFCYESQMLKNWKASAGKVQYGENKGKPKKLKNVQYNSLALLTTRLPSTKEEERIIFGAFLIDDIFEGDDDNPGYVSTQSEYKIKLTLEEAQKMKFWSYYTNPNKKDVVQWGSGLFRYLNDDQAIRILRALVELKENSPEAQLAKDFLDHFCQINQIDTAEVHEEVTVNL</sequence>
<feature type="coiled-coil region" evidence="1">
    <location>
        <begin position="65"/>
        <end position="92"/>
    </location>
</feature>
<dbReference type="OrthoDB" id="2068443at2"/>
<accession>A0A923KVL7</accession>
<gene>
    <name evidence="2" type="ORF">GH810_02265</name>
</gene>
<protein>
    <submittedName>
        <fullName evidence="2">Uncharacterized protein</fullName>
    </submittedName>
</protein>
<keyword evidence="1" id="KW-0175">Coiled coil</keyword>
<keyword evidence="3" id="KW-1185">Reference proteome</keyword>
<organism evidence="2 3">
    <name type="scientific">Acetobacterium paludosum</name>
    <dbReference type="NCBI Taxonomy" id="52693"/>
    <lineage>
        <taxon>Bacteria</taxon>
        <taxon>Bacillati</taxon>
        <taxon>Bacillota</taxon>
        <taxon>Clostridia</taxon>
        <taxon>Eubacteriales</taxon>
        <taxon>Eubacteriaceae</taxon>
        <taxon>Acetobacterium</taxon>
    </lineage>
</organism>
<evidence type="ECO:0000256" key="1">
    <source>
        <dbReference type="SAM" id="Coils"/>
    </source>
</evidence>
<dbReference type="EMBL" id="WJBD01000002">
    <property type="protein sequence ID" value="MBC3887133.1"/>
    <property type="molecule type" value="Genomic_DNA"/>
</dbReference>
<proteinExistence type="predicted"/>
<dbReference type="AlphaFoldDB" id="A0A923KVL7"/>
<evidence type="ECO:0000313" key="3">
    <source>
        <dbReference type="Proteomes" id="UP000616595"/>
    </source>
</evidence>
<dbReference type="Proteomes" id="UP000616595">
    <property type="component" value="Unassembled WGS sequence"/>
</dbReference>
<dbReference type="RefSeq" id="WP_148566519.1">
    <property type="nucleotide sequence ID" value="NZ_RXYA01000004.1"/>
</dbReference>
<name>A0A923KVL7_9FIRM</name>
<comment type="caution">
    <text evidence="2">The sequence shown here is derived from an EMBL/GenBank/DDBJ whole genome shotgun (WGS) entry which is preliminary data.</text>
</comment>
<evidence type="ECO:0000313" key="2">
    <source>
        <dbReference type="EMBL" id="MBC3887133.1"/>
    </source>
</evidence>